<dbReference type="GO" id="GO:0070180">
    <property type="term" value="F:large ribosomal subunit rRNA binding"/>
    <property type="evidence" value="ECO:0007669"/>
    <property type="project" value="UniProtKB-UniRule"/>
</dbReference>
<dbReference type="SUPFAM" id="SSF160369">
    <property type="entry name" value="Ribosomal protein L10-like"/>
    <property type="match status" value="1"/>
</dbReference>
<dbReference type="Pfam" id="PF00466">
    <property type="entry name" value="Ribosomal_L10"/>
    <property type="match status" value="1"/>
</dbReference>
<evidence type="ECO:0000256" key="6">
    <source>
        <dbReference type="HAMAP-Rule" id="MF_00362"/>
    </source>
</evidence>
<evidence type="ECO:0000256" key="2">
    <source>
        <dbReference type="ARBA" id="ARBA00008889"/>
    </source>
</evidence>
<dbReference type="GO" id="GO:0005840">
    <property type="term" value="C:ribosome"/>
    <property type="evidence" value="ECO:0007669"/>
    <property type="project" value="UniProtKB-KW"/>
</dbReference>
<keyword evidence="6" id="KW-0699">rRNA-binding</keyword>
<evidence type="ECO:0000256" key="1">
    <source>
        <dbReference type="ARBA" id="ARBA00002633"/>
    </source>
</evidence>
<reference evidence="7" key="1">
    <citation type="journal article" date="2015" name="ISME J.">
        <title>Aquifer environment selects for microbial species cohorts in sediment and groundwater.</title>
        <authorList>
            <person name="Hug L.A."/>
            <person name="Thomas B.C."/>
            <person name="Brown C.T."/>
            <person name="Frischkorn K.R."/>
            <person name="Williams K.H."/>
            <person name="Tringe S.G."/>
            <person name="Banfield J.F."/>
        </authorList>
    </citation>
    <scope>NUCLEOTIDE SEQUENCE</scope>
</reference>
<gene>
    <name evidence="6" type="primary">rplJ</name>
</gene>
<dbReference type="InterPro" id="IPR047865">
    <property type="entry name" value="Ribosomal_uL10_bac_type"/>
</dbReference>
<name>A0A0H4T167_9BACT</name>
<evidence type="ECO:0000256" key="3">
    <source>
        <dbReference type="ARBA" id="ARBA00022980"/>
    </source>
</evidence>
<dbReference type="EMBL" id="KT006960">
    <property type="protein sequence ID" value="AKQ01326.1"/>
    <property type="molecule type" value="Genomic_DNA"/>
</dbReference>
<comment type="function">
    <text evidence="1 6">Forms part of the ribosomal stalk, playing a central role in the interaction of the ribosome with GTP-bound translation factors.</text>
</comment>
<dbReference type="NCBIfam" id="NF000955">
    <property type="entry name" value="PRK00099.1-1"/>
    <property type="match status" value="1"/>
</dbReference>
<dbReference type="InterPro" id="IPR001790">
    <property type="entry name" value="Ribosomal_uL10"/>
</dbReference>
<dbReference type="PANTHER" id="PTHR11560">
    <property type="entry name" value="39S RIBOSOMAL PROTEIN L10, MITOCHONDRIAL"/>
    <property type="match status" value="1"/>
</dbReference>
<dbReference type="CDD" id="cd05797">
    <property type="entry name" value="Ribosomal_L10"/>
    <property type="match status" value="1"/>
</dbReference>
<accession>A0A0H4T167</accession>
<dbReference type="GO" id="GO:0006412">
    <property type="term" value="P:translation"/>
    <property type="evidence" value="ECO:0007669"/>
    <property type="project" value="UniProtKB-UniRule"/>
</dbReference>
<keyword evidence="3 6" id="KW-0689">Ribosomal protein</keyword>
<organism evidence="7">
    <name type="scientific">uncultured Gemmatimonadetes bacterium Rifle_16ft_4_minimus_1650</name>
    <dbReference type="NCBI Taxonomy" id="1665094"/>
    <lineage>
        <taxon>Bacteria</taxon>
        <taxon>Pseudomonadati</taxon>
        <taxon>Gemmatimonadota</taxon>
        <taxon>environmental samples</taxon>
    </lineage>
</organism>
<dbReference type="AlphaFoldDB" id="A0A0H4T167"/>
<dbReference type="HAMAP" id="MF_00362">
    <property type="entry name" value="Ribosomal_uL10"/>
    <property type="match status" value="1"/>
</dbReference>
<dbReference type="Gene3D" id="6.10.250.290">
    <property type="match status" value="1"/>
</dbReference>
<protein>
    <recommendedName>
        <fullName evidence="5 6">Large ribosomal subunit protein uL10</fullName>
    </recommendedName>
</protein>
<sequence>MNRTAKGDIVAGLTDRFSRAATIYVTDFTGLRVKNMTELRRRLRTVGGEYVVVKNTLALRALKAASPGGLDDVLRGPTGLVFVEADPVATAKILADFQKEFERPAVKAGLVDGRRVTPDEVKRLASLPSREQLLAQLGGAFQAPLAGLVGAMNGLLYQMVGALEALREQRTATTA</sequence>
<keyword evidence="6" id="KW-0694">RNA-binding</keyword>
<comment type="subunit">
    <text evidence="6">Part of the ribosomal stalk of the 50S ribosomal subunit. The N-terminus interacts with L11 and the large rRNA to form the base of the stalk. The C-terminus forms an elongated spine to which L12 dimers bind in a sequential fashion forming a multimeric L10(L12)X complex.</text>
</comment>
<evidence type="ECO:0000256" key="4">
    <source>
        <dbReference type="ARBA" id="ARBA00023274"/>
    </source>
</evidence>
<evidence type="ECO:0000313" key="7">
    <source>
        <dbReference type="EMBL" id="AKQ01326.1"/>
    </source>
</evidence>
<keyword evidence="4 6" id="KW-0687">Ribonucleoprotein</keyword>
<comment type="similarity">
    <text evidence="2 6">Belongs to the universal ribosomal protein uL10 family.</text>
</comment>
<dbReference type="Gene3D" id="3.30.70.1730">
    <property type="match status" value="1"/>
</dbReference>
<proteinExistence type="inferred from homology"/>
<dbReference type="InterPro" id="IPR043141">
    <property type="entry name" value="Ribosomal_uL10-like_sf"/>
</dbReference>
<dbReference type="GO" id="GO:1990904">
    <property type="term" value="C:ribonucleoprotein complex"/>
    <property type="evidence" value="ECO:0007669"/>
    <property type="project" value="UniProtKB-KW"/>
</dbReference>
<evidence type="ECO:0000256" key="5">
    <source>
        <dbReference type="ARBA" id="ARBA00035202"/>
    </source>
</evidence>
<dbReference type="InterPro" id="IPR022973">
    <property type="entry name" value="Ribosomal_uL10_bac"/>
</dbReference>